<reference evidence="1 2" key="1">
    <citation type="journal article" date="2018" name="Sci. Rep.">
        <title>Genomic signatures of local adaptation to the degree of environmental predictability in rotifers.</title>
        <authorList>
            <person name="Franch-Gras L."/>
            <person name="Hahn C."/>
            <person name="Garcia-Roger E.M."/>
            <person name="Carmona M.J."/>
            <person name="Serra M."/>
            <person name="Gomez A."/>
        </authorList>
    </citation>
    <scope>NUCLEOTIDE SEQUENCE [LARGE SCALE GENOMIC DNA]</scope>
    <source>
        <strain evidence="1">HYR1</strain>
    </source>
</reference>
<keyword evidence="2" id="KW-1185">Reference proteome</keyword>
<dbReference type="AlphaFoldDB" id="A0A3M7R599"/>
<dbReference type="Proteomes" id="UP000276133">
    <property type="component" value="Unassembled WGS sequence"/>
</dbReference>
<sequence>MYFFGNYNFFKDCILHTIKYSTDLFQWFYQNLREFTKILVNLREFRKYLNYLKKKLNVFYKFLNKIKNSHFVIISIRFTD</sequence>
<evidence type="ECO:0000313" key="2">
    <source>
        <dbReference type="Proteomes" id="UP000276133"/>
    </source>
</evidence>
<organism evidence="1 2">
    <name type="scientific">Brachionus plicatilis</name>
    <name type="common">Marine rotifer</name>
    <name type="synonym">Brachionus muelleri</name>
    <dbReference type="NCBI Taxonomy" id="10195"/>
    <lineage>
        <taxon>Eukaryota</taxon>
        <taxon>Metazoa</taxon>
        <taxon>Spiralia</taxon>
        <taxon>Gnathifera</taxon>
        <taxon>Rotifera</taxon>
        <taxon>Eurotatoria</taxon>
        <taxon>Monogononta</taxon>
        <taxon>Pseudotrocha</taxon>
        <taxon>Ploima</taxon>
        <taxon>Brachionidae</taxon>
        <taxon>Brachionus</taxon>
    </lineage>
</organism>
<dbReference type="EMBL" id="REGN01004174">
    <property type="protein sequence ID" value="RNA18767.1"/>
    <property type="molecule type" value="Genomic_DNA"/>
</dbReference>
<proteinExistence type="predicted"/>
<name>A0A3M7R599_BRAPC</name>
<protein>
    <submittedName>
        <fullName evidence="1">Uncharacterized protein</fullName>
    </submittedName>
</protein>
<comment type="caution">
    <text evidence="1">The sequence shown here is derived from an EMBL/GenBank/DDBJ whole genome shotgun (WGS) entry which is preliminary data.</text>
</comment>
<evidence type="ECO:0000313" key="1">
    <source>
        <dbReference type="EMBL" id="RNA18767.1"/>
    </source>
</evidence>
<accession>A0A3M7R599</accession>
<gene>
    <name evidence="1" type="ORF">BpHYR1_049647</name>
</gene>